<dbReference type="Proteomes" id="UP000062519">
    <property type="component" value="Chromosome 1"/>
</dbReference>
<sequence length="75" mass="7543">MQAPRAAPAASSIRTIDSPAASATLPRGAVALFACAGGLSVANVYYAQPLLDALSAEQGSHAANIGLVLEQRPQP</sequence>
<protein>
    <submittedName>
        <fullName evidence="1">Uncharacterized protein</fullName>
    </submittedName>
</protein>
<name>A0A1B4FD55_9BURK</name>
<dbReference type="KEGG" id="buu:WS70_07070"/>
<dbReference type="AlphaFoldDB" id="A0A1B4FD55"/>
<reference evidence="1 2" key="1">
    <citation type="submission" date="2015-12" db="EMBL/GenBank/DDBJ databases">
        <title>Diversity of Burkholderia near neighbor genomes.</title>
        <authorList>
            <person name="Sahl J."/>
            <person name="Wagner D."/>
            <person name="Keim P."/>
        </authorList>
    </citation>
    <scope>NUCLEOTIDE SEQUENCE [LARGE SCALE GENOMIC DNA]</scope>
    <source>
        <strain evidence="1 2">BDU6</strain>
    </source>
</reference>
<keyword evidence="2" id="KW-1185">Reference proteome</keyword>
<evidence type="ECO:0000313" key="2">
    <source>
        <dbReference type="Proteomes" id="UP000062519"/>
    </source>
</evidence>
<gene>
    <name evidence="1" type="ORF">WS70_07070</name>
</gene>
<proteinExistence type="predicted"/>
<organism evidence="1 2">
    <name type="scientific">Burkholderia mayonis</name>
    <dbReference type="NCBI Taxonomy" id="1385591"/>
    <lineage>
        <taxon>Bacteria</taxon>
        <taxon>Pseudomonadati</taxon>
        <taxon>Pseudomonadota</taxon>
        <taxon>Betaproteobacteria</taxon>
        <taxon>Burkholderiales</taxon>
        <taxon>Burkholderiaceae</taxon>
        <taxon>Burkholderia</taxon>
        <taxon>pseudomallei group</taxon>
    </lineage>
</organism>
<dbReference type="EMBL" id="CP013386">
    <property type="protein sequence ID" value="AOJ01618.1"/>
    <property type="molecule type" value="Genomic_DNA"/>
</dbReference>
<accession>A0A1B4FD55</accession>
<evidence type="ECO:0000313" key="1">
    <source>
        <dbReference type="EMBL" id="AOJ01618.1"/>
    </source>
</evidence>